<sequence length="123" mass="12704">MATYYGMDHASSKDPHDWGRAMCAALNRLLDEAKGDRSYLEHKHLLGQDIVMRIEAEGDGARVHLSWKPQNQEDAPPDTGALPVAGLGSGGADSGARGADFGAGGGDNGESAEEAIEGAGRGG</sequence>
<organism evidence="2 3">
    <name type="scientific">Sinomonas halotolerans</name>
    <dbReference type="NCBI Taxonomy" id="1644133"/>
    <lineage>
        <taxon>Bacteria</taxon>
        <taxon>Bacillati</taxon>
        <taxon>Actinomycetota</taxon>
        <taxon>Actinomycetes</taxon>
        <taxon>Micrococcales</taxon>
        <taxon>Micrococcaceae</taxon>
        <taxon>Sinomonas</taxon>
    </lineage>
</organism>
<dbReference type="Proteomes" id="UP001422074">
    <property type="component" value="Unassembled WGS sequence"/>
</dbReference>
<proteinExistence type="predicted"/>
<comment type="caution">
    <text evidence="2">The sequence shown here is derived from an EMBL/GenBank/DDBJ whole genome shotgun (WGS) entry which is preliminary data.</text>
</comment>
<reference evidence="2 3" key="1">
    <citation type="submission" date="2024-05" db="EMBL/GenBank/DDBJ databases">
        <title>Sinomonas sp. nov., isolated from a waste landfill.</title>
        <authorList>
            <person name="Zhao Y."/>
        </authorList>
    </citation>
    <scope>NUCLEOTIDE SEQUENCE [LARGE SCALE GENOMIC DNA]</scope>
    <source>
        <strain evidence="2 3">CCTCC AB2014300</strain>
    </source>
</reference>
<evidence type="ECO:0000256" key="1">
    <source>
        <dbReference type="SAM" id="MobiDB-lite"/>
    </source>
</evidence>
<evidence type="ECO:0000313" key="3">
    <source>
        <dbReference type="Proteomes" id="UP001422074"/>
    </source>
</evidence>
<dbReference type="EMBL" id="JBDFRB010000011">
    <property type="protein sequence ID" value="MEN2745270.1"/>
    <property type="molecule type" value="Genomic_DNA"/>
</dbReference>
<accession>A0ABU9X1E3</accession>
<gene>
    <name evidence="2" type="ORF">ABCQ75_12095</name>
</gene>
<dbReference type="RefSeq" id="WP_345885625.1">
    <property type="nucleotide sequence ID" value="NZ_JBDFRB010000011.1"/>
</dbReference>
<protein>
    <recommendedName>
        <fullName evidence="4">Amphi-Trp domain-containing protein</fullName>
    </recommendedName>
</protein>
<evidence type="ECO:0000313" key="2">
    <source>
        <dbReference type="EMBL" id="MEN2745270.1"/>
    </source>
</evidence>
<name>A0ABU9X1E3_9MICC</name>
<keyword evidence="3" id="KW-1185">Reference proteome</keyword>
<feature type="region of interest" description="Disordered" evidence="1">
    <location>
        <begin position="68"/>
        <end position="123"/>
    </location>
</feature>
<evidence type="ECO:0008006" key="4">
    <source>
        <dbReference type="Google" id="ProtNLM"/>
    </source>
</evidence>